<accession>A0AAF0ITN8</accession>
<dbReference type="GO" id="GO:0005634">
    <property type="term" value="C:nucleus"/>
    <property type="evidence" value="ECO:0007669"/>
    <property type="project" value="TreeGrafter"/>
</dbReference>
<dbReference type="GO" id="GO:0140662">
    <property type="term" value="F:ATP-dependent protein folding chaperone"/>
    <property type="evidence" value="ECO:0007669"/>
    <property type="project" value="InterPro"/>
</dbReference>
<dbReference type="PRINTS" id="PR00301">
    <property type="entry name" value="HEATSHOCK70"/>
</dbReference>
<dbReference type="FunFam" id="3.90.640.10:FF:000021">
    <property type="entry name" value="Heat shock protein 14"/>
    <property type="match status" value="1"/>
</dbReference>
<evidence type="ECO:0000313" key="4">
    <source>
        <dbReference type="EMBL" id="WFD03394.1"/>
    </source>
</evidence>
<dbReference type="Pfam" id="PF00012">
    <property type="entry name" value="HSP70"/>
    <property type="match status" value="1"/>
</dbReference>
<feature type="region of interest" description="Disordered" evidence="3">
    <location>
        <begin position="191"/>
        <end position="211"/>
    </location>
</feature>
<dbReference type="Proteomes" id="UP001214603">
    <property type="component" value="Chromosome 4"/>
</dbReference>
<evidence type="ECO:0000256" key="2">
    <source>
        <dbReference type="ARBA" id="ARBA00022840"/>
    </source>
</evidence>
<dbReference type="InterPro" id="IPR043129">
    <property type="entry name" value="ATPase_NBD"/>
</dbReference>
<dbReference type="InterPro" id="IPR018181">
    <property type="entry name" value="Heat_shock_70_CS"/>
</dbReference>
<evidence type="ECO:0000256" key="3">
    <source>
        <dbReference type="SAM" id="MobiDB-lite"/>
    </source>
</evidence>
<keyword evidence="2" id="KW-0067">ATP-binding</keyword>
<dbReference type="GO" id="GO:0005524">
    <property type="term" value="F:ATP binding"/>
    <property type="evidence" value="ECO:0007669"/>
    <property type="project" value="UniProtKB-KW"/>
</dbReference>
<dbReference type="Gene3D" id="3.30.30.30">
    <property type="match status" value="1"/>
</dbReference>
<dbReference type="PANTHER" id="PTHR45639">
    <property type="entry name" value="HSC70CB, ISOFORM G-RELATED"/>
    <property type="match status" value="1"/>
</dbReference>
<sequence>MSQDEGAVIGINLGNTYGSIACINQHGRADVIANENGERQIATRISFNGDQVYTGNEATPQLVRNAANTIDGFVNLVGRKYSELAPEELQRKSAQVIDVGDVPSFKVTIDGKETVLSAHDVLVRFIGVLYGAAKDFLSGVPIVGAVLSVPIWWSDAQIQALDSAAADAGLKVLQVIPVAASTLVAYGLTQPGPQGELPSHPDGDQGKPYAPEKTLDRNVVVVDFGGSSLDVTVVASRAGLYSVRAYVHDKSVGGRALDDVLVDYFAKEFAKKTKVTIGEGDARAWAKLRNEAEVTKRSLSASNSAQCSVESLAEGLDFSGNINRTRFNLLAGSVYQRAQANVAEAIKQAQLDPCQIDEVVLAGGSARLPGLAEQLSFLFAEESDTHITASIDSDQVIARGNAVYAQAIVQTPQDAEERKFVESLANTRRENTDALQVPATARPVGVVLDAPTGEAAERVEKQIVDGQLFVPLVAAGTPVPARRAFRFPVADGAASTLVRIAEATPEVRVDTIQPEPLDEEDEDEEPLEPEEVKTAYFKPDAQRLAELVVPTSGAKSVTVELVVLSGGQITAEAKVDDAADAAATAKIGA</sequence>
<dbReference type="AlphaFoldDB" id="A0AAF0ITN8"/>
<evidence type="ECO:0000256" key="1">
    <source>
        <dbReference type="ARBA" id="ARBA00022741"/>
    </source>
</evidence>
<name>A0AAF0ITN8_9BASI</name>
<proteinExistence type="predicted"/>
<gene>
    <name evidence="4" type="primary">SSZ1</name>
    <name evidence="4" type="ORF">MOBT1_002083</name>
</gene>
<protein>
    <submittedName>
        <fullName evidence="4">Hsp70 protein that interacts with Zuo1p</fullName>
    </submittedName>
</protein>
<dbReference type="SUPFAM" id="SSF53067">
    <property type="entry name" value="Actin-like ATPase domain"/>
    <property type="match status" value="2"/>
</dbReference>
<keyword evidence="1" id="KW-0547">Nucleotide-binding</keyword>
<dbReference type="InterPro" id="IPR013126">
    <property type="entry name" value="Hsp_70_fam"/>
</dbReference>
<evidence type="ECO:0000313" key="5">
    <source>
        <dbReference type="Proteomes" id="UP001214603"/>
    </source>
</evidence>
<dbReference type="PANTHER" id="PTHR45639:SF32">
    <property type="entry name" value="HEAT SHOCK PROTEIN PDR13"/>
    <property type="match status" value="1"/>
</dbReference>
<organism evidence="4 5">
    <name type="scientific">Malassezia obtusa</name>
    <dbReference type="NCBI Taxonomy" id="76774"/>
    <lineage>
        <taxon>Eukaryota</taxon>
        <taxon>Fungi</taxon>
        <taxon>Dikarya</taxon>
        <taxon>Basidiomycota</taxon>
        <taxon>Ustilaginomycotina</taxon>
        <taxon>Malasseziomycetes</taxon>
        <taxon>Malasseziales</taxon>
        <taxon>Malasseziaceae</taxon>
        <taxon>Malassezia</taxon>
    </lineage>
</organism>
<reference evidence="4" key="1">
    <citation type="submission" date="2023-03" db="EMBL/GenBank/DDBJ databases">
        <title>Mating type loci evolution in Malassezia.</title>
        <authorList>
            <person name="Coelho M.A."/>
        </authorList>
    </citation>
    <scope>NUCLEOTIDE SEQUENCE</scope>
    <source>
        <strain evidence="4">CBS 7876</strain>
    </source>
</reference>
<dbReference type="Gene3D" id="3.30.420.40">
    <property type="match status" value="2"/>
</dbReference>
<dbReference type="Gene3D" id="3.90.640.10">
    <property type="entry name" value="Actin, Chain A, domain 4"/>
    <property type="match status" value="1"/>
</dbReference>
<dbReference type="GO" id="GO:0005829">
    <property type="term" value="C:cytosol"/>
    <property type="evidence" value="ECO:0007669"/>
    <property type="project" value="TreeGrafter"/>
</dbReference>
<dbReference type="PROSITE" id="PS00329">
    <property type="entry name" value="HSP70_2"/>
    <property type="match status" value="1"/>
</dbReference>
<keyword evidence="5" id="KW-1185">Reference proteome</keyword>
<dbReference type="EMBL" id="CP119937">
    <property type="protein sequence ID" value="WFD03394.1"/>
    <property type="molecule type" value="Genomic_DNA"/>
</dbReference>